<dbReference type="PANTHER" id="PTHR38831">
    <property type="entry name" value="TYPE II SECRETION SYSTEM PROTEIN K"/>
    <property type="match status" value="1"/>
</dbReference>
<dbReference type="AlphaFoldDB" id="A0A512M7L6"/>
<keyword evidence="4" id="KW-1003">Cell membrane</keyword>
<comment type="caution">
    <text evidence="11">The sequence shown here is derived from an EMBL/GenBank/DDBJ whole genome shotgun (WGS) entry which is preliminary data.</text>
</comment>
<evidence type="ECO:0000256" key="3">
    <source>
        <dbReference type="ARBA" id="ARBA00022448"/>
    </source>
</evidence>
<dbReference type="EMBL" id="BKAG01000011">
    <property type="protein sequence ID" value="GEP42725.1"/>
    <property type="molecule type" value="Genomic_DNA"/>
</dbReference>
<evidence type="ECO:0000313" key="12">
    <source>
        <dbReference type="Proteomes" id="UP000321577"/>
    </source>
</evidence>
<keyword evidence="7" id="KW-0653">Protein transport</keyword>
<name>A0A512M7L6_9BACT</name>
<organism evidence="11 12">
    <name type="scientific">Brevifollis gellanilyticus</name>
    <dbReference type="NCBI Taxonomy" id="748831"/>
    <lineage>
        <taxon>Bacteria</taxon>
        <taxon>Pseudomonadati</taxon>
        <taxon>Verrucomicrobiota</taxon>
        <taxon>Verrucomicrobiia</taxon>
        <taxon>Verrucomicrobiales</taxon>
        <taxon>Verrucomicrobiaceae</taxon>
    </lineage>
</organism>
<feature type="domain" description="T2SS protein K first SAM-like" evidence="10">
    <location>
        <begin position="127"/>
        <end position="201"/>
    </location>
</feature>
<evidence type="ECO:0000256" key="5">
    <source>
        <dbReference type="ARBA" id="ARBA00022519"/>
    </source>
</evidence>
<evidence type="ECO:0000256" key="1">
    <source>
        <dbReference type="ARBA" id="ARBA00004533"/>
    </source>
</evidence>
<evidence type="ECO:0000256" key="8">
    <source>
        <dbReference type="ARBA" id="ARBA00022989"/>
    </source>
</evidence>
<dbReference type="Gene3D" id="1.10.40.60">
    <property type="entry name" value="EpsJ-like"/>
    <property type="match status" value="1"/>
</dbReference>
<keyword evidence="8" id="KW-1133">Transmembrane helix</keyword>
<evidence type="ECO:0000256" key="7">
    <source>
        <dbReference type="ARBA" id="ARBA00022927"/>
    </source>
</evidence>
<evidence type="ECO:0000313" key="11">
    <source>
        <dbReference type="EMBL" id="GEP42725.1"/>
    </source>
</evidence>
<dbReference type="InterPro" id="IPR049031">
    <property type="entry name" value="T2SSK_SAM-like_1st"/>
</dbReference>
<dbReference type="InterPro" id="IPR038072">
    <property type="entry name" value="GspK_central_sf"/>
</dbReference>
<dbReference type="Pfam" id="PF21687">
    <property type="entry name" value="T2SSK_1st"/>
    <property type="match status" value="1"/>
</dbReference>
<dbReference type="SUPFAM" id="SSF158544">
    <property type="entry name" value="GspK insert domain-like"/>
    <property type="match status" value="1"/>
</dbReference>
<evidence type="ECO:0000259" key="10">
    <source>
        <dbReference type="Pfam" id="PF21687"/>
    </source>
</evidence>
<accession>A0A512M7L6</accession>
<proteinExistence type="inferred from homology"/>
<keyword evidence="5" id="KW-0997">Cell inner membrane</keyword>
<evidence type="ECO:0000256" key="2">
    <source>
        <dbReference type="ARBA" id="ARBA00007246"/>
    </source>
</evidence>
<protein>
    <recommendedName>
        <fullName evidence="10">T2SS protein K first SAM-like domain-containing protein</fullName>
    </recommendedName>
</protein>
<sequence length="330" mass="37025">MRLLTMDIMKTHSSMTRHTSRLLMRKAAHQPSSRGSALMLMIWALLLMSMVVMGLSQYLSFSASEAIIDAADFRALHLAESGLAVGLHPDIRRGDKALKQKIGTDSGFDVVINYEGARIPINLVTDDRLRQAIYDLFMRWGLNGDEASIATESLADWVDRNDDGRSNGAEQEYYEGQGYNDLPRNTGFTHTDEMLLVRGMGVVDRLKPDWREFFSVYGDGTIDLRTAFKETLIAVTGAGEKDVESFILKRDGADGIPGTEDDQRISDSEAYRMLNLTGDRARELQSILTSEDTLRRITSTGYVGEKRKQIIVVARRGEDRSLTYLARIEE</sequence>
<evidence type="ECO:0000256" key="4">
    <source>
        <dbReference type="ARBA" id="ARBA00022475"/>
    </source>
</evidence>
<keyword evidence="3" id="KW-0813">Transport</keyword>
<evidence type="ECO:0000256" key="9">
    <source>
        <dbReference type="ARBA" id="ARBA00023136"/>
    </source>
</evidence>
<dbReference type="PANTHER" id="PTHR38831:SF2">
    <property type="entry name" value="TYPE II SECRETION SYSTEM PROTEIN K"/>
    <property type="match status" value="1"/>
</dbReference>
<dbReference type="OrthoDB" id="9790152at2"/>
<dbReference type="Proteomes" id="UP000321577">
    <property type="component" value="Unassembled WGS sequence"/>
</dbReference>
<keyword evidence="6" id="KW-0812">Transmembrane</keyword>
<evidence type="ECO:0000256" key="6">
    <source>
        <dbReference type="ARBA" id="ARBA00022692"/>
    </source>
</evidence>
<keyword evidence="9" id="KW-0472">Membrane</keyword>
<dbReference type="GO" id="GO:0005886">
    <property type="term" value="C:plasma membrane"/>
    <property type="evidence" value="ECO:0007669"/>
    <property type="project" value="UniProtKB-SubCell"/>
</dbReference>
<reference evidence="11 12" key="1">
    <citation type="submission" date="2019-07" db="EMBL/GenBank/DDBJ databases">
        <title>Whole genome shotgun sequence of Brevifollis gellanilyticus NBRC 108608.</title>
        <authorList>
            <person name="Hosoyama A."/>
            <person name="Uohara A."/>
            <person name="Ohji S."/>
            <person name="Ichikawa N."/>
        </authorList>
    </citation>
    <scope>NUCLEOTIDE SEQUENCE [LARGE SCALE GENOMIC DNA]</scope>
    <source>
        <strain evidence="11 12">NBRC 108608</strain>
    </source>
</reference>
<comment type="similarity">
    <text evidence="2">Belongs to the GSP K family.</text>
</comment>
<gene>
    <name evidence="11" type="ORF">BGE01nite_20160</name>
</gene>
<keyword evidence="12" id="KW-1185">Reference proteome</keyword>
<dbReference type="InterPro" id="IPR005628">
    <property type="entry name" value="GspK"/>
</dbReference>
<dbReference type="GO" id="GO:0009306">
    <property type="term" value="P:protein secretion"/>
    <property type="evidence" value="ECO:0007669"/>
    <property type="project" value="InterPro"/>
</dbReference>
<comment type="subcellular location">
    <subcellularLocation>
        <location evidence="1">Cell inner membrane</location>
    </subcellularLocation>
</comment>